<dbReference type="SMART" id="SM00827">
    <property type="entry name" value="PKS_AT"/>
    <property type="match status" value="1"/>
</dbReference>
<evidence type="ECO:0000313" key="4">
    <source>
        <dbReference type="EMBL" id="OQE24784.1"/>
    </source>
</evidence>
<sequence>MHGADALRQPESPQPLVTALQLSILEVTKDWGIIPTSVVGHSSGKIAAAAAAGLITPEAAIKIAYSRGYAAKQVSRDVPLGILVVGIGAEDVESYLDTGNGAVQIACYNSPSSLTLSGEFSALEAIRDLLQEDGHFARMLLVNLAYHSEYMAQIGEEYEMMLLKDDDLRQDNVTTTKEANKNSVRMFSSVAGQLINTRPDAAHWKSNMIYPVRFAQAATELLQSESSSDFLVEIGPSTALAGPVTQIKKSISGAAADAQYTAALKRGTDAIVALYEVAGWLFLSGCSVSPKRVNHHNRSRAPGAIVDLPNYSWNQSTKYWHETTASTDWRFKEFIIHDLLGFKINGTAWSAPIFKKTLKLADASWLMDHKLGNQVVFPGAGYIAIAVEAVYQTA</sequence>
<dbReference type="PROSITE" id="PS52019">
    <property type="entry name" value="PKS_MFAS_DH"/>
    <property type="match status" value="1"/>
</dbReference>
<dbReference type="STRING" id="254877.A0A1V6TFF3"/>
<dbReference type="GO" id="GO:0004312">
    <property type="term" value="F:fatty acid synthase activity"/>
    <property type="evidence" value="ECO:0007669"/>
    <property type="project" value="TreeGrafter"/>
</dbReference>
<dbReference type="GO" id="GO:0006633">
    <property type="term" value="P:fatty acid biosynthetic process"/>
    <property type="evidence" value="ECO:0007669"/>
    <property type="project" value="TreeGrafter"/>
</dbReference>
<dbReference type="EMBL" id="MLQL01000009">
    <property type="protein sequence ID" value="OQE24784.1"/>
    <property type="molecule type" value="Genomic_DNA"/>
</dbReference>
<dbReference type="Gene3D" id="3.40.366.10">
    <property type="entry name" value="Malonyl-Coenzyme A Acyl Carrier Protein, domain 2"/>
    <property type="match status" value="1"/>
</dbReference>
<accession>A0A1V6TFF3</accession>
<evidence type="ECO:0000313" key="5">
    <source>
        <dbReference type="Proteomes" id="UP000191342"/>
    </source>
</evidence>
<dbReference type="InterPro" id="IPR049900">
    <property type="entry name" value="PKS_mFAS_DH"/>
</dbReference>
<dbReference type="InterPro" id="IPR042104">
    <property type="entry name" value="PKS_dehydratase_sf"/>
</dbReference>
<dbReference type="InterPro" id="IPR049552">
    <property type="entry name" value="PKS_DH_N"/>
</dbReference>
<protein>
    <recommendedName>
        <fullName evidence="3">PKS/mFAS DH domain-containing protein</fullName>
    </recommendedName>
</protein>
<dbReference type="Gene3D" id="3.30.70.3290">
    <property type="match status" value="1"/>
</dbReference>
<comment type="caution">
    <text evidence="4">The sequence shown here is derived from an EMBL/GenBank/DDBJ whole genome shotgun (WGS) entry which is preliminary data.</text>
</comment>
<dbReference type="InterPro" id="IPR050091">
    <property type="entry name" value="PKS_NRPS_Biosynth_Enz"/>
</dbReference>
<keyword evidence="1" id="KW-0808">Transferase</keyword>
<evidence type="ECO:0000256" key="2">
    <source>
        <dbReference type="PROSITE-ProRule" id="PRU01363"/>
    </source>
</evidence>
<dbReference type="InterPro" id="IPR016035">
    <property type="entry name" value="Acyl_Trfase/lysoPLipase"/>
</dbReference>
<dbReference type="Gene3D" id="3.10.129.110">
    <property type="entry name" value="Polyketide synthase dehydratase"/>
    <property type="match status" value="1"/>
</dbReference>
<dbReference type="Proteomes" id="UP000191342">
    <property type="component" value="Unassembled WGS sequence"/>
</dbReference>
<evidence type="ECO:0000259" key="3">
    <source>
        <dbReference type="PROSITE" id="PS52019"/>
    </source>
</evidence>
<dbReference type="InterPro" id="IPR016036">
    <property type="entry name" value="Malonyl_transacylase_ACP-bd"/>
</dbReference>
<dbReference type="InterPro" id="IPR001227">
    <property type="entry name" value="Ac_transferase_dom_sf"/>
</dbReference>
<dbReference type="SUPFAM" id="SSF55048">
    <property type="entry name" value="Probable ACP-binding domain of malonyl-CoA ACP transacylase"/>
    <property type="match status" value="1"/>
</dbReference>
<dbReference type="PANTHER" id="PTHR43775:SF18">
    <property type="entry name" value="ENZYME, PUTATIVE (JCVI)-RELATED"/>
    <property type="match status" value="1"/>
</dbReference>
<dbReference type="Pfam" id="PF21089">
    <property type="entry name" value="PKS_DH_N"/>
    <property type="match status" value="1"/>
</dbReference>
<gene>
    <name evidence="4" type="ORF">PENFLA_c009G03487</name>
</gene>
<dbReference type="PANTHER" id="PTHR43775">
    <property type="entry name" value="FATTY ACID SYNTHASE"/>
    <property type="match status" value="1"/>
</dbReference>
<name>A0A1V6TFF3_9EURO</name>
<dbReference type="GO" id="GO:0044550">
    <property type="term" value="P:secondary metabolite biosynthetic process"/>
    <property type="evidence" value="ECO:0007669"/>
    <property type="project" value="TreeGrafter"/>
</dbReference>
<dbReference type="AlphaFoldDB" id="A0A1V6TFF3"/>
<reference evidence="5" key="1">
    <citation type="journal article" date="2017" name="Nat. Microbiol.">
        <title>Global analysis of biosynthetic gene clusters reveals vast potential of secondary metabolite production in Penicillium species.</title>
        <authorList>
            <person name="Nielsen J.C."/>
            <person name="Grijseels S."/>
            <person name="Prigent S."/>
            <person name="Ji B."/>
            <person name="Dainat J."/>
            <person name="Nielsen K.F."/>
            <person name="Frisvad J.C."/>
            <person name="Workman M."/>
            <person name="Nielsen J."/>
        </authorList>
    </citation>
    <scope>NUCLEOTIDE SEQUENCE [LARGE SCALE GENOMIC DNA]</scope>
    <source>
        <strain evidence="5">IBT 14082</strain>
    </source>
</reference>
<feature type="domain" description="PKS/mFAS DH" evidence="3">
    <location>
        <begin position="337"/>
        <end position="394"/>
    </location>
</feature>
<dbReference type="SUPFAM" id="SSF52151">
    <property type="entry name" value="FabD/lysophospholipase-like"/>
    <property type="match status" value="1"/>
</dbReference>
<dbReference type="Pfam" id="PF00698">
    <property type="entry name" value="Acyl_transf_1"/>
    <property type="match status" value="1"/>
</dbReference>
<evidence type="ECO:0000256" key="1">
    <source>
        <dbReference type="ARBA" id="ARBA00022679"/>
    </source>
</evidence>
<proteinExistence type="predicted"/>
<comment type="caution">
    <text evidence="2">Lacks conserved residue(s) required for the propagation of feature annotation.</text>
</comment>
<dbReference type="OrthoDB" id="329835at2759"/>
<organism evidence="4 5">
    <name type="scientific">Penicillium flavigenum</name>
    <dbReference type="NCBI Taxonomy" id="254877"/>
    <lineage>
        <taxon>Eukaryota</taxon>
        <taxon>Fungi</taxon>
        <taxon>Dikarya</taxon>
        <taxon>Ascomycota</taxon>
        <taxon>Pezizomycotina</taxon>
        <taxon>Eurotiomycetes</taxon>
        <taxon>Eurotiomycetidae</taxon>
        <taxon>Eurotiales</taxon>
        <taxon>Aspergillaceae</taxon>
        <taxon>Penicillium</taxon>
    </lineage>
</organism>
<keyword evidence="5" id="KW-1185">Reference proteome</keyword>
<dbReference type="InterPro" id="IPR014043">
    <property type="entry name" value="Acyl_transferase_dom"/>
</dbReference>